<evidence type="ECO:0000313" key="1">
    <source>
        <dbReference type="EMBL" id="KKU81172.1"/>
    </source>
</evidence>
<dbReference type="Proteomes" id="UP000034212">
    <property type="component" value="Unassembled WGS sequence"/>
</dbReference>
<organism evidence="1 2">
    <name type="scientific">Candidatus Gottesmanbacteria bacterium GW2011_GWA1_47_8</name>
    <dbReference type="NCBI Taxonomy" id="1618438"/>
    <lineage>
        <taxon>Bacteria</taxon>
        <taxon>Candidatus Gottesmaniibacteriota</taxon>
    </lineage>
</organism>
<sequence length="85" mass="10094">MAETINESVSVNFLFNHLKGTAYPWVIFWRGRRYTITKVGLHHTVRDGRVLFHLYSVTDGTTFFHLRFDTENLSWKLLEISYDNN</sequence>
<comment type="caution">
    <text evidence="1">The sequence shown here is derived from an EMBL/GenBank/DDBJ whole genome shotgun (WGS) entry which is preliminary data.</text>
</comment>
<protein>
    <submittedName>
        <fullName evidence="1">Uncharacterized protein</fullName>
    </submittedName>
</protein>
<reference evidence="1 2" key="1">
    <citation type="journal article" date="2015" name="Nature">
        <title>rRNA introns, odd ribosomes, and small enigmatic genomes across a large radiation of phyla.</title>
        <authorList>
            <person name="Brown C.T."/>
            <person name="Hug L.A."/>
            <person name="Thomas B.C."/>
            <person name="Sharon I."/>
            <person name="Castelle C.J."/>
            <person name="Singh A."/>
            <person name="Wilkins M.J."/>
            <person name="Williams K.H."/>
            <person name="Banfield J.F."/>
        </authorList>
    </citation>
    <scope>NUCLEOTIDE SEQUENCE [LARGE SCALE GENOMIC DNA]</scope>
</reference>
<gene>
    <name evidence="1" type="ORF">UY08_C0001G0017</name>
</gene>
<name>A0A0G1TH85_9BACT</name>
<dbReference type="AlphaFoldDB" id="A0A0G1TH85"/>
<accession>A0A0G1TH85</accession>
<dbReference type="EMBL" id="LCOQ01000001">
    <property type="protein sequence ID" value="KKU81172.1"/>
    <property type="molecule type" value="Genomic_DNA"/>
</dbReference>
<evidence type="ECO:0000313" key="2">
    <source>
        <dbReference type="Proteomes" id="UP000034212"/>
    </source>
</evidence>
<proteinExistence type="predicted"/>